<evidence type="ECO:0000256" key="1">
    <source>
        <dbReference type="SAM" id="Phobius"/>
    </source>
</evidence>
<sequence>MNILKNKQVIGAAAVVLLCGLVYYFWGTGGVSPLLTSTAEPTSPLSEEILATLSNLNTIRLDPSIFKDPVFISLTDFGVTIPAEQTGRRNPFAPVGQ</sequence>
<feature type="transmembrane region" description="Helical" evidence="1">
    <location>
        <begin position="9"/>
        <end position="26"/>
    </location>
</feature>
<comment type="caution">
    <text evidence="2">The sequence shown here is derived from an EMBL/GenBank/DDBJ whole genome shotgun (WGS) entry which is preliminary data.</text>
</comment>
<name>A0A1F4XXJ6_9BACT</name>
<keyword evidence="1" id="KW-0472">Membrane</keyword>
<proteinExistence type="predicted"/>
<accession>A0A1F4XXJ6</accession>
<evidence type="ECO:0000313" key="2">
    <source>
        <dbReference type="EMBL" id="OGC86308.1"/>
    </source>
</evidence>
<dbReference type="AlphaFoldDB" id="A0A1F4XXJ6"/>
<evidence type="ECO:0000313" key="3">
    <source>
        <dbReference type="Proteomes" id="UP000178585"/>
    </source>
</evidence>
<dbReference type="EMBL" id="MEWZ01000026">
    <property type="protein sequence ID" value="OGC86308.1"/>
    <property type="molecule type" value="Genomic_DNA"/>
</dbReference>
<organism evidence="2 3">
    <name type="scientific">Candidatus Adlerbacteria bacterium RIFCSPLOWO2_01_FULL_54_21b</name>
    <dbReference type="NCBI Taxonomy" id="1797245"/>
    <lineage>
        <taxon>Bacteria</taxon>
        <taxon>Candidatus Adleribacteriota</taxon>
    </lineage>
</organism>
<protein>
    <submittedName>
        <fullName evidence="2">Uncharacterized protein</fullName>
    </submittedName>
</protein>
<reference evidence="2 3" key="1">
    <citation type="journal article" date="2016" name="Nat. Commun.">
        <title>Thousands of microbial genomes shed light on interconnected biogeochemical processes in an aquifer system.</title>
        <authorList>
            <person name="Anantharaman K."/>
            <person name="Brown C.T."/>
            <person name="Hug L.A."/>
            <person name="Sharon I."/>
            <person name="Castelle C.J."/>
            <person name="Probst A.J."/>
            <person name="Thomas B.C."/>
            <person name="Singh A."/>
            <person name="Wilkins M.J."/>
            <person name="Karaoz U."/>
            <person name="Brodie E.L."/>
            <person name="Williams K.H."/>
            <person name="Hubbard S.S."/>
            <person name="Banfield J.F."/>
        </authorList>
    </citation>
    <scope>NUCLEOTIDE SEQUENCE [LARGE SCALE GENOMIC DNA]</scope>
</reference>
<keyword evidence="1" id="KW-0812">Transmembrane</keyword>
<keyword evidence="1" id="KW-1133">Transmembrane helix</keyword>
<dbReference type="Proteomes" id="UP000178585">
    <property type="component" value="Unassembled WGS sequence"/>
</dbReference>
<gene>
    <name evidence="2" type="ORF">A2949_00305</name>
</gene>
<dbReference type="STRING" id="1797245.A2949_00305"/>